<dbReference type="AlphaFoldDB" id="A0A1H8S4N2"/>
<gene>
    <name evidence="1" type="ORF">SAMN05216267_10397</name>
</gene>
<keyword evidence="2" id="KW-1185">Reference proteome</keyword>
<evidence type="ECO:0000313" key="1">
    <source>
        <dbReference type="EMBL" id="SEO73278.1"/>
    </source>
</evidence>
<organism evidence="1 2">
    <name type="scientific">Actinacidiphila rubida</name>
    <dbReference type="NCBI Taxonomy" id="310780"/>
    <lineage>
        <taxon>Bacteria</taxon>
        <taxon>Bacillati</taxon>
        <taxon>Actinomycetota</taxon>
        <taxon>Actinomycetes</taxon>
        <taxon>Kitasatosporales</taxon>
        <taxon>Streptomycetaceae</taxon>
        <taxon>Actinacidiphila</taxon>
    </lineage>
</organism>
<proteinExistence type="predicted"/>
<dbReference type="EMBL" id="FODD01000039">
    <property type="protein sequence ID" value="SEO73278.1"/>
    <property type="molecule type" value="Genomic_DNA"/>
</dbReference>
<protein>
    <submittedName>
        <fullName evidence="1">Uncharacterized protein</fullName>
    </submittedName>
</protein>
<dbReference type="Proteomes" id="UP000181951">
    <property type="component" value="Unassembled WGS sequence"/>
</dbReference>
<evidence type="ECO:0000313" key="2">
    <source>
        <dbReference type="Proteomes" id="UP000181951"/>
    </source>
</evidence>
<sequence>MAAGRRPKRGKKRPVMREAPDWFDRDLNRAGLLLRVLYYLDRFLDR</sequence>
<name>A0A1H8S4N2_9ACTN</name>
<reference evidence="1 2" key="1">
    <citation type="submission" date="2016-10" db="EMBL/GenBank/DDBJ databases">
        <authorList>
            <person name="de Groot N.N."/>
        </authorList>
    </citation>
    <scope>NUCLEOTIDE SEQUENCE [LARGE SCALE GENOMIC DNA]</scope>
    <source>
        <strain evidence="1 2">CGMCC 4.2026</strain>
    </source>
</reference>
<accession>A0A1H8S4N2</accession>